<name>A0AAD7R0A8_9TELE</name>
<keyword evidence="2" id="KW-1185">Reference proteome</keyword>
<gene>
    <name evidence="1" type="ORF">AAFF_G00222450</name>
</gene>
<evidence type="ECO:0000313" key="2">
    <source>
        <dbReference type="Proteomes" id="UP001221898"/>
    </source>
</evidence>
<sequence>MPPPTHETSCCDDSQQLNTSSQQFGRAHAKDALGFCAELRSWHQAHAHSAGSAASAKATAMQLANEFCLLIIFAWRAHSPP</sequence>
<organism evidence="1 2">
    <name type="scientific">Aldrovandia affinis</name>
    <dbReference type="NCBI Taxonomy" id="143900"/>
    <lineage>
        <taxon>Eukaryota</taxon>
        <taxon>Metazoa</taxon>
        <taxon>Chordata</taxon>
        <taxon>Craniata</taxon>
        <taxon>Vertebrata</taxon>
        <taxon>Euteleostomi</taxon>
        <taxon>Actinopterygii</taxon>
        <taxon>Neopterygii</taxon>
        <taxon>Teleostei</taxon>
        <taxon>Notacanthiformes</taxon>
        <taxon>Halosauridae</taxon>
        <taxon>Aldrovandia</taxon>
    </lineage>
</organism>
<accession>A0AAD7R0A8</accession>
<dbReference type="Proteomes" id="UP001221898">
    <property type="component" value="Unassembled WGS sequence"/>
</dbReference>
<evidence type="ECO:0000313" key="1">
    <source>
        <dbReference type="EMBL" id="KAJ8344605.1"/>
    </source>
</evidence>
<proteinExistence type="predicted"/>
<protein>
    <submittedName>
        <fullName evidence="1">Uncharacterized protein</fullName>
    </submittedName>
</protein>
<dbReference type="EMBL" id="JAINUG010002972">
    <property type="protein sequence ID" value="KAJ8344605.1"/>
    <property type="molecule type" value="Genomic_DNA"/>
</dbReference>
<dbReference type="AlphaFoldDB" id="A0AAD7R0A8"/>
<reference evidence="1" key="1">
    <citation type="journal article" date="2023" name="Science">
        <title>Genome structures resolve the early diversification of teleost fishes.</title>
        <authorList>
            <person name="Parey E."/>
            <person name="Louis A."/>
            <person name="Montfort J."/>
            <person name="Bouchez O."/>
            <person name="Roques C."/>
            <person name="Iampietro C."/>
            <person name="Lluch J."/>
            <person name="Castinel A."/>
            <person name="Donnadieu C."/>
            <person name="Desvignes T."/>
            <person name="Floi Bucao C."/>
            <person name="Jouanno E."/>
            <person name="Wen M."/>
            <person name="Mejri S."/>
            <person name="Dirks R."/>
            <person name="Jansen H."/>
            <person name="Henkel C."/>
            <person name="Chen W.J."/>
            <person name="Zahm M."/>
            <person name="Cabau C."/>
            <person name="Klopp C."/>
            <person name="Thompson A.W."/>
            <person name="Robinson-Rechavi M."/>
            <person name="Braasch I."/>
            <person name="Lecointre G."/>
            <person name="Bobe J."/>
            <person name="Postlethwait J.H."/>
            <person name="Berthelot C."/>
            <person name="Roest Crollius H."/>
            <person name="Guiguen Y."/>
        </authorList>
    </citation>
    <scope>NUCLEOTIDE SEQUENCE</scope>
    <source>
        <strain evidence="1">NC1722</strain>
    </source>
</reference>
<comment type="caution">
    <text evidence="1">The sequence shown here is derived from an EMBL/GenBank/DDBJ whole genome shotgun (WGS) entry which is preliminary data.</text>
</comment>